<comment type="caution">
    <text evidence="2">The sequence shown here is derived from an EMBL/GenBank/DDBJ whole genome shotgun (WGS) entry which is preliminary data.</text>
</comment>
<reference evidence="2" key="2">
    <citation type="journal article" date="2023" name="Microbiol Resour">
        <title>Decontamination and Annotation of the Draft Genome Sequence of the Oomycete Lagenidium giganteum ARSEF 373.</title>
        <authorList>
            <person name="Morgan W.R."/>
            <person name="Tartar A."/>
        </authorList>
    </citation>
    <scope>NUCLEOTIDE SEQUENCE</scope>
    <source>
        <strain evidence="2">ARSEF 373</strain>
    </source>
</reference>
<evidence type="ECO:0000313" key="2">
    <source>
        <dbReference type="EMBL" id="DBA04034.1"/>
    </source>
</evidence>
<organism evidence="2 3">
    <name type="scientific">Lagenidium giganteum</name>
    <dbReference type="NCBI Taxonomy" id="4803"/>
    <lineage>
        <taxon>Eukaryota</taxon>
        <taxon>Sar</taxon>
        <taxon>Stramenopiles</taxon>
        <taxon>Oomycota</taxon>
        <taxon>Peronosporomycetes</taxon>
        <taxon>Pythiales</taxon>
        <taxon>Pythiaceae</taxon>
    </lineage>
</organism>
<dbReference type="GO" id="GO:0016485">
    <property type="term" value="P:protein processing"/>
    <property type="evidence" value="ECO:0007669"/>
    <property type="project" value="TreeGrafter"/>
</dbReference>
<dbReference type="AlphaFoldDB" id="A0AAV2ZG34"/>
<dbReference type="Gene3D" id="3.40.390.10">
    <property type="entry name" value="Collagenase (Catalytic Domain)"/>
    <property type="match status" value="1"/>
</dbReference>
<name>A0AAV2ZG34_9STRA</name>
<dbReference type="Pfam" id="PF05649">
    <property type="entry name" value="Peptidase_M13_N"/>
    <property type="match status" value="1"/>
</dbReference>
<dbReference type="PANTHER" id="PTHR11733">
    <property type="entry name" value="ZINC METALLOPROTEASE FAMILY M13 NEPRILYSIN-RELATED"/>
    <property type="match status" value="1"/>
</dbReference>
<feature type="domain" description="Peptidase M13 N-terminal" evidence="1">
    <location>
        <begin position="7"/>
        <end position="75"/>
    </location>
</feature>
<sequence>MDESVKPCDDFYQHVCGNFIKNAPISQNKTGVSALSIAQVNLEATIAKILADTSNDAGKFYASCMNTALIEELGM</sequence>
<dbReference type="InterPro" id="IPR024079">
    <property type="entry name" value="MetalloPept_cat_dom_sf"/>
</dbReference>
<protein>
    <recommendedName>
        <fullName evidence="1">Peptidase M13 N-terminal domain-containing protein</fullName>
    </recommendedName>
</protein>
<reference evidence="2" key="1">
    <citation type="submission" date="2022-11" db="EMBL/GenBank/DDBJ databases">
        <authorList>
            <person name="Morgan W.R."/>
            <person name="Tartar A."/>
        </authorList>
    </citation>
    <scope>NUCLEOTIDE SEQUENCE</scope>
    <source>
        <strain evidence="2">ARSEF 373</strain>
    </source>
</reference>
<evidence type="ECO:0000259" key="1">
    <source>
        <dbReference type="Pfam" id="PF05649"/>
    </source>
</evidence>
<feature type="non-terminal residue" evidence="2">
    <location>
        <position position="75"/>
    </location>
</feature>
<dbReference type="InterPro" id="IPR008753">
    <property type="entry name" value="Peptidase_M13_N"/>
</dbReference>
<accession>A0AAV2ZG34</accession>
<evidence type="ECO:0000313" key="3">
    <source>
        <dbReference type="Proteomes" id="UP001146120"/>
    </source>
</evidence>
<dbReference type="GO" id="GO:0004222">
    <property type="term" value="F:metalloendopeptidase activity"/>
    <property type="evidence" value="ECO:0007669"/>
    <property type="project" value="InterPro"/>
</dbReference>
<dbReference type="PROSITE" id="PS51885">
    <property type="entry name" value="NEPRILYSIN"/>
    <property type="match status" value="1"/>
</dbReference>
<keyword evidence="3" id="KW-1185">Reference proteome</keyword>
<dbReference type="PANTHER" id="PTHR11733:SF167">
    <property type="entry name" value="FI17812P1-RELATED"/>
    <property type="match status" value="1"/>
</dbReference>
<dbReference type="EMBL" id="DAKRPA010000012">
    <property type="protein sequence ID" value="DBA04034.1"/>
    <property type="molecule type" value="Genomic_DNA"/>
</dbReference>
<dbReference type="InterPro" id="IPR000718">
    <property type="entry name" value="Peptidase_M13"/>
</dbReference>
<dbReference type="Gene3D" id="1.10.1380.10">
    <property type="entry name" value="Neutral endopeptidase , domain2"/>
    <property type="match status" value="1"/>
</dbReference>
<proteinExistence type="predicted"/>
<dbReference type="SUPFAM" id="SSF55486">
    <property type="entry name" value="Metalloproteases ('zincins'), catalytic domain"/>
    <property type="match status" value="1"/>
</dbReference>
<gene>
    <name evidence="2" type="ORF">N0F65_009381</name>
</gene>
<dbReference type="Proteomes" id="UP001146120">
    <property type="component" value="Unassembled WGS sequence"/>
</dbReference>
<dbReference type="InterPro" id="IPR042089">
    <property type="entry name" value="Peptidase_M13_dom_2"/>
</dbReference>
<dbReference type="GO" id="GO:0005886">
    <property type="term" value="C:plasma membrane"/>
    <property type="evidence" value="ECO:0007669"/>
    <property type="project" value="TreeGrafter"/>
</dbReference>